<feature type="transmembrane region" description="Helical" evidence="1">
    <location>
        <begin position="83"/>
        <end position="106"/>
    </location>
</feature>
<accession>A0A7C8KS23</accession>
<dbReference type="RefSeq" id="WP_153406834.1">
    <property type="nucleotide sequence ID" value="NZ_ML762454.1"/>
</dbReference>
<evidence type="ECO:0000313" key="2">
    <source>
        <dbReference type="EMBL" id="KAB8126012.1"/>
    </source>
</evidence>
<keyword evidence="3" id="KW-1185">Reference proteome</keyword>
<reference evidence="2 3" key="1">
    <citation type="submission" date="2019-10" db="EMBL/GenBank/DDBJ databases">
        <title>Gracilibacillus sp. nov. isolated from rice seeds.</title>
        <authorList>
            <person name="He S."/>
        </authorList>
    </citation>
    <scope>NUCLEOTIDE SEQUENCE [LARGE SCALE GENOMIC DNA]</scope>
    <source>
        <strain evidence="2 3">TD8</strain>
    </source>
</reference>
<dbReference type="OrthoDB" id="2974326at2"/>
<organism evidence="2 3">
    <name type="scientific">Gracilibacillus oryzae</name>
    <dbReference type="NCBI Taxonomy" id="1672701"/>
    <lineage>
        <taxon>Bacteria</taxon>
        <taxon>Bacillati</taxon>
        <taxon>Bacillota</taxon>
        <taxon>Bacilli</taxon>
        <taxon>Bacillales</taxon>
        <taxon>Bacillaceae</taxon>
        <taxon>Gracilibacillus</taxon>
    </lineage>
</organism>
<dbReference type="AlphaFoldDB" id="A0A7C8KS23"/>
<evidence type="ECO:0000313" key="3">
    <source>
        <dbReference type="Proteomes" id="UP000480246"/>
    </source>
</evidence>
<feature type="transmembrane region" description="Helical" evidence="1">
    <location>
        <begin position="30"/>
        <end position="46"/>
    </location>
</feature>
<dbReference type="EMBL" id="WEID01000119">
    <property type="protein sequence ID" value="KAB8126012.1"/>
    <property type="molecule type" value="Genomic_DNA"/>
</dbReference>
<keyword evidence="1" id="KW-1133">Transmembrane helix</keyword>
<gene>
    <name evidence="2" type="ORF">F9U64_20995</name>
</gene>
<dbReference type="Proteomes" id="UP000480246">
    <property type="component" value="Unassembled WGS sequence"/>
</dbReference>
<comment type="caution">
    <text evidence="2">The sequence shown here is derived from an EMBL/GenBank/DDBJ whole genome shotgun (WGS) entry which is preliminary data.</text>
</comment>
<keyword evidence="1" id="KW-0472">Membrane</keyword>
<feature type="transmembrane region" description="Helical" evidence="1">
    <location>
        <begin position="139"/>
        <end position="164"/>
    </location>
</feature>
<proteinExistence type="predicted"/>
<name>A0A7C8KS23_9BACI</name>
<keyword evidence="1" id="KW-0812">Transmembrane</keyword>
<feature type="transmembrane region" description="Helical" evidence="1">
    <location>
        <begin position="112"/>
        <end position="132"/>
    </location>
</feature>
<feature type="transmembrane region" description="Helical" evidence="1">
    <location>
        <begin position="52"/>
        <end position="71"/>
    </location>
</feature>
<evidence type="ECO:0000256" key="1">
    <source>
        <dbReference type="SAM" id="Phobius"/>
    </source>
</evidence>
<protein>
    <submittedName>
        <fullName evidence="2">Uncharacterized protein</fullName>
    </submittedName>
</protein>
<feature type="transmembrane region" description="Helical" evidence="1">
    <location>
        <begin position="6"/>
        <end position="25"/>
    </location>
</feature>
<sequence length="172" mass="19272">MPTLIIWIVAGISWVGLGYAVYSLFAKKSTGLYISAVVHIVGFLSVFLIDTLIGVCILGLAFLELITGIILSKSRTLRKTIHITNIILLAGLLVVGFFAFFGLHFVGQEDPYTAEHTHIMLLYVIWGISYYLQLRQSAMVNFIIILVVSLIIQALNIFYGYYVITFLESFLE</sequence>